<accession>A0A923HHW6</accession>
<dbReference type="EMBL" id="JACOFV010000013">
    <property type="protein sequence ID" value="MBC3863305.1"/>
    <property type="molecule type" value="Genomic_DNA"/>
</dbReference>
<dbReference type="AlphaFoldDB" id="A0A923HHW6"/>
<proteinExistence type="predicted"/>
<sequence>MSTKQKKHPVISAVSGIQTILDIADVAGIALDKKLSQDSLALWVNLTDGLYDIMDGEAMGIMFALIIDIAHKGYSVTDLKTIQLNQLGNDFSLKLLFKDETSGTATFH</sequence>
<dbReference type="RefSeq" id="WP_186913242.1">
    <property type="nucleotide sequence ID" value="NZ_JACOFV010000013.1"/>
</dbReference>
<evidence type="ECO:0000313" key="2">
    <source>
        <dbReference type="Proteomes" id="UP000634011"/>
    </source>
</evidence>
<protein>
    <submittedName>
        <fullName evidence="1">Uncharacterized protein</fullName>
    </submittedName>
</protein>
<dbReference type="Proteomes" id="UP000634011">
    <property type="component" value="Unassembled WGS sequence"/>
</dbReference>
<name>A0A923HHW6_9BURK</name>
<gene>
    <name evidence="1" type="ORF">H8K32_14455</name>
</gene>
<organism evidence="1 2">
    <name type="scientific">Undibacterium jejuense</name>
    <dbReference type="NCBI Taxonomy" id="1344949"/>
    <lineage>
        <taxon>Bacteria</taxon>
        <taxon>Pseudomonadati</taxon>
        <taxon>Pseudomonadota</taxon>
        <taxon>Betaproteobacteria</taxon>
        <taxon>Burkholderiales</taxon>
        <taxon>Oxalobacteraceae</taxon>
        <taxon>Undibacterium</taxon>
    </lineage>
</organism>
<keyword evidence="2" id="KW-1185">Reference proteome</keyword>
<comment type="caution">
    <text evidence="1">The sequence shown here is derived from an EMBL/GenBank/DDBJ whole genome shotgun (WGS) entry which is preliminary data.</text>
</comment>
<evidence type="ECO:0000313" key="1">
    <source>
        <dbReference type="EMBL" id="MBC3863305.1"/>
    </source>
</evidence>
<reference evidence="1" key="1">
    <citation type="submission" date="2020-08" db="EMBL/GenBank/DDBJ databases">
        <title>Novel species isolated from subtropical streams in China.</title>
        <authorList>
            <person name="Lu H."/>
        </authorList>
    </citation>
    <scope>NUCLEOTIDE SEQUENCE</scope>
    <source>
        <strain evidence="1">KACC 12607</strain>
    </source>
</reference>